<organism evidence="6 7">
    <name type="scientific">Dyella jejuensis</name>
    <dbReference type="NCBI Taxonomy" id="1432009"/>
    <lineage>
        <taxon>Bacteria</taxon>
        <taxon>Pseudomonadati</taxon>
        <taxon>Pseudomonadota</taxon>
        <taxon>Gammaproteobacteria</taxon>
        <taxon>Lysobacterales</taxon>
        <taxon>Rhodanobacteraceae</taxon>
        <taxon>Dyella</taxon>
    </lineage>
</organism>
<comment type="caution">
    <text evidence="6">The sequence shown here is derived from an EMBL/GenBank/DDBJ whole genome shotgun (WGS) entry which is preliminary data.</text>
</comment>
<keyword evidence="3 5" id="KW-0732">Signal</keyword>
<dbReference type="Pfam" id="PF16970">
    <property type="entry name" value="FimA"/>
    <property type="match status" value="1"/>
</dbReference>
<accession>A0ABW8JK13</accession>
<dbReference type="InterPro" id="IPR050263">
    <property type="entry name" value="Bact_Fimbrial_Adh_Pro"/>
</dbReference>
<dbReference type="InterPro" id="IPR039458">
    <property type="entry name" value="FimA-like"/>
</dbReference>
<evidence type="ECO:0000256" key="4">
    <source>
        <dbReference type="ARBA" id="ARBA00023263"/>
    </source>
</evidence>
<dbReference type="SUPFAM" id="SSF49401">
    <property type="entry name" value="Bacterial adhesins"/>
    <property type="match status" value="1"/>
</dbReference>
<evidence type="ECO:0000256" key="2">
    <source>
        <dbReference type="ARBA" id="ARBA00006671"/>
    </source>
</evidence>
<keyword evidence="4" id="KW-0281">Fimbrium</keyword>
<dbReference type="Proteomes" id="UP001620461">
    <property type="component" value="Unassembled WGS sequence"/>
</dbReference>
<evidence type="ECO:0000313" key="7">
    <source>
        <dbReference type="Proteomes" id="UP001620461"/>
    </source>
</evidence>
<dbReference type="InterPro" id="IPR008966">
    <property type="entry name" value="Adhesion_dom_sf"/>
</dbReference>
<keyword evidence="7" id="KW-1185">Reference proteome</keyword>
<protein>
    <submittedName>
        <fullName evidence="6">Type 1 fimbrial protein</fullName>
    </submittedName>
</protein>
<dbReference type="Gene3D" id="2.60.40.1090">
    <property type="entry name" value="Fimbrial-type adhesion domain"/>
    <property type="match status" value="1"/>
</dbReference>
<evidence type="ECO:0000256" key="5">
    <source>
        <dbReference type="SAM" id="SignalP"/>
    </source>
</evidence>
<name>A0ABW8JK13_9GAMM</name>
<feature type="signal peptide" evidence="5">
    <location>
        <begin position="1"/>
        <end position="23"/>
    </location>
</feature>
<evidence type="ECO:0000313" key="6">
    <source>
        <dbReference type="EMBL" id="MFK2901456.1"/>
    </source>
</evidence>
<comment type="similarity">
    <text evidence="2">Belongs to the fimbrial protein family.</text>
</comment>
<proteinExistence type="inferred from homology"/>
<dbReference type="RefSeq" id="WP_404548239.1">
    <property type="nucleotide sequence ID" value="NZ_JADIKJ010000015.1"/>
</dbReference>
<gene>
    <name evidence="6" type="ORF">ISP15_14025</name>
</gene>
<comment type="subcellular location">
    <subcellularLocation>
        <location evidence="1">Fimbrium</location>
    </subcellularLocation>
</comment>
<dbReference type="EMBL" id="JADIKJ010000015">
    <property type="protein sequence ID" value="MFK2901456.1"/>
    <property type="molecule type" value="Genomic_DNA"/>
</dbReference>
<evidence type="ECO:0000256" key="1">
    <source>
        <dbReference type="ARBA" id="ARBA00004561"/>
    </source>
</evidence>
<evidence type="ECO:0000256" key="3">
    <source>
        <dbReference type="ARBA" id="ARBA00022729"/>
    </source>
</evidence>
<dbReference type="InterPro" id="IPR036937">
    <property type="entry name" value="Adhesion_dom_fimbrial_sf"/>
</dbReference>
<dbReference type="PANTHER" id="PTHR33420">
    <property type="entry name" value="FIMBRIAL SUBUNIT ELFA-RELATED"/>
    <property type="match status" value="1"/>
</dbReference>
<sequence>MKKILLSAAVMVGLGMAASVAAAADGTITFTGQISNVTCTIDGNGTGATDFTVTLPEVQASALANAGTFTGSTPYNITVGAPGQAGCTNGTPVSIAYEAASPDIDATTGNLMNTGAATGVQIQLLNGDRSVINLATNPVSKQVTIANNTAVLPFFAQYIADGGAVVGGTVQSAVEYSVSYN</sequence>
<dbReference type="PANTHER" id="PTHR33420:SF3">
    <property type="entry name" value="FIMBRIAL SUBUNIT ELFA"/>
    <property type="match status" value="1"/>
</dbReference>
<reference evidence="6 7" key="1">
    <citation type="submission" date="2020-10" db="EMBL/GenBank/DDBJ databases">
        <title>Phylogeny of dyella-like bacteria.</title>
        <authorList>
            <person name="Fu J."/>
        </authorList>
    </citation>
    <scope>NUCLEOTIDE SEQUENCE [LARGE SCALE GENOMIC DNA]</scope>
    <source>
        <strain evidence="6 7">JP1</strain>
    </source>
</reference>
<feature type="chain" id="PRO_5045341466" evidence="5">
    <location>
        <begin position="24"/>
        <end position="181"/>
    </location>
</feature>